<comment type="caution">
    <text evidence="3">The sequence shown here is derived from an EMBL/GenBank/DDBJ whole genome shotgun (WGS) entry which is preliminary data.</text>
</comment>
<proteinExistence type="predicted"/>
<evidence type="ECO:0000256" key="1">
    <source>
        <dbReference type="SAM" id="MobiDB-lite"/>
    </source>
</evidence>
<evidence type="ECO:0000256" key="2">
    <source>
        <dbReference type="SAM" id="SignalP"/>
    </source>
</evidence>
<gene>
    <name evidence="3" type="ORF">GPEL0_01f0137</name>
</gene>
<keyword evidence="2" id="KW-0732">Signal</keyword>
<sequence length="161" mass="16961">MKYLAPPRKRRGFFQGGVGEMLAGGRTMKMTMLGAILAAALSQPVSAAEFLIHETDSAIIVEYNGEPDGNTAVPNAAQIATDKVAKAAEVKPVQVAPVPTKVAPVMASTDDEETVSERSKAKSESAVARSKARAAKVARIGKYQMDPSSIGDNAYLPKSDQ</sequence>
<keyword evidence="4" id="KW-1185">Reference proteome</keyword>
<reference evidence="4" key="1">
    <citation type="submission" date="2017-05" db="EMBL/GenBank/DDBJ databases">
        <title>Draft genome sequence of Geobacter pelophilus, a iron(III)-reducing bacteria.</title>
        <authorList>
            <person name="Aoyagi T."/>
            <person name="Koike H."/>
            <person name="Morita T."/>
            <person name="Sato Y."/>
            <person name="Habe H."/>
            <person name="Hori T."/>
        </authorList>
    </citation>
    <scope>NUCLEOTIDE SEQUENCE [LARGE SCALE GENOMIC DNA]</scope>
    <source>
        <strain evidence="4">Drf2</strain>
    </source>
</reference>
<dbReference type="EMBL" id="BDQG01000001">
    <property type="protein sequence ID" value="GAW65319.1"/>
    <property type="molecule type" value="Genomic_DNA"/>
</dbReference>
<evidence type="ECO:0000313" key="3">
    <source>
        <dbReference type="EMBL" id="GAW65319.1"/>
    </source>
</evidence>
<feature type="region of interest" description="Disordered" evidence="1">
    <location>
        <begin position="106"/>
        <end position="128"/>
    </location>
</feature>
<feature type="chain" id="PRO_5046104939" evidence="2">
    <location>
        <begin position="48"/>
        <end position="161"/>
    </location>
</feature>
<feature type="signal peptide" evidence="2">
    <location>
        <begin position="1"/>
        <end position="47"/>
    </location>
</feature>
<accession>A0ABQ0MDX0</accession>
<organism evidence="3 4">
    <name type="scientific">Geoanaerobacter pelophilus</name>
    <dbReference type="NCBI Taxonomy" id="60036"/>
    <lineage>
        <taxon>Bacteria</taxon>
        <taxon>Pseudomonadati</taxon>
        <taxon>Thermodesulfobacteriota</taxon>
        <taxon>Desulfuromonadia</taxon>
        <taxon>Geobacterales</taxon>
        <taxon>Geobacteraceae</taxon>
        <taxon>Geoanaerobacter</taxon>
    </lineage>
</organism>
<protein>
    <submittedName>
        <fullName evidence="3">Uncharacterized protein</fullName>
    </submittedName>
</protein>
<name>A0ABQ0MDX0_9BACT</name>
<dbReference type="Proteomes" id="UP000194153">
    <property type="component" value="Unassembled WGS sequence"/>
</dbReference>
<evidence type="ECO:0000313" key="4">
    <source>
        <dbReference type="Proteomes" id="UP000194153"/>
    </source>
</evidence>